<reference evidence="1" key="1">
    <citation type="journal article" date="2015" name="Genome Biol. Evol.">
        <title>Physical Mapping and Refinement of the Painted Turtle Genome (Chrysemys picta) Inform Amniote Genome Evolution and Challenge Turtle-Bird Chromosomal Conservation.</title>
        <authorList>
            <person name="Badenhorst D."/>
            <person name="Hillier L.W."/>
            <person name="Literman R."/>
            <person name="Montiel E.E."/>
            <person name="Radhakrishnan S."/>
            <person name="Shen Y."/>
            <person name="Minx P."/>
            <person name="Janes D.E."/>
            <person name="Warren W.C."/>
            <person name="Edwards S.V."/>
            <person name="Valenzuela N."/>
        </authorList>
    </citation>
    <scope>NUCLEOTIDE SEQUENCE [LARGE SCALE GENOMIC DNA]</scope>
</reference>
<dbReference type="PANTHER" id="PTHR40381:SF1">
    <property type="entry name" value="PEROXISOMAL TESTIS-SPECIFIC PROTEIN 1"/>
    <property type="match status" value="1"/>
</dbReference>
<reference evidence="1" key="3">
    <citation type="submission" date="2025-09" db="UniProtKB">
        <authorList>
            <consortium name="Ensembl"/>
        </authorList>
    </citation>
    <scope>IDENTIFICATION</scope>
</reference>
<keyword evidence="2" id="KW-1185">Reference proteome</keyword>
<organism evidence="1 2">
    <name type="scientific">Chrysemys picta bellii</name>
    <name type="common">Western painted turtle</name>
    <name type="synonym">Emys bellii</name>
    <dbReference type="NCBI Taxonomy" id="8478"/>
    <lineage>
        <taxon>Eukaryota</taxon>
        <taxon>Metazoa</taxon>
        <taxon>Chordata</taxon>
        <taxon>Craniata</taxon>
        <taxon>Vertebrata</taxon>
        <taxon>Euteleostomi</taxon>
        <taxon>Archelosauria</taxon>
        <taxon>Testudinata</taxon>
        <taxon>Testudines</taxon>
        <taxon>Cryptodira</taxon>
        <taxon>Durocryptodira</taxon>
        <taxon>Testudinoidea</taxon>
        <taxon>Emydidae</taxon>
        <taxon>Chrysemys</taxon>
    </lineage>
</organism>
<dbReference type="OMA" id="LHYFWAR"/>
<accession>A0A8C3IMY4</accession>
<dbReference type="GO" id="GO:0005777">
    <property type="term" value="C:peroxisome"/>
    <property type="evidence" value="ECO:0007669"/>
    <property type="project" value="TreeGrafter"/>
</dbReference>
<dbReference type="GeneTree" id="ENSGT00950000185878"/>
<dbReference type="GO" id="GO:0005634">
    <property type="term" value="C:nucleus"/>
    <property type="evidence" value="ECO:0007669"/>
    <property type="project" value="TreeGrafter"/>
</dbReference>
<protein>
    <submittedName>
        <fullName evidence="1">Uncharacterized protein</fullName>
    </submittedName>
</protein>
<evidence type="ECO:0000313" key="2">
    <source>
        <dbReference type="Proteomes" id="UP000694380"/>
    </source>
</evidence>
<evidence type="ECO:0000313" key="1">
    <source>
        <dbReference type="Ensembl" id="ENSCPBP00000036411.1"/>
    </source>
</evidence>
<proteinExistence type="predicted"/>
<dbReference type="SUPFAM" id="SSF56854">
    <property type="entry name" value="Bcl-2 inhibitors of programmed cell death"/>
    <property type="match status" value="1"/>
</dbReference>
<sequence length="114" mass="13345">MPIYYTFTSVSGRLTFHAGNASRLRSQFYCLTCAHPRPGHLTLLPQPALLSRSSSQEELCQKLALQLARIGDAIDHRLVREFRQDVREETAHFILFLLRKFHEVLHYFWARFTV</sequence>
<dbReference type="Pfam" id="PF15214">
    <property type="entry name" value="PXT1"/>
    <property type="match status" value="1"/>
</dbReference>
<dbReference type="InterPro" id="IPR036834">
    <property type="entry name" value="Bcl-2-like_sf"/>
</dbReference>
<dbReference type="Proteomes" id="UP000694380">
    <property type="component" value="Chromosome 4"/>
</dbReference>
<dbReference type="InterPro" id="IPR029186">
    <property type="entry name" value="PXT1"/>
</dbReference>
<reference evidence="1" key="2">
    <citation type="submission" date="2025-08" db="UniProtKB">
        <authorList>
            <consortium name="Ensembl"/>
        </authorList>
    </citation>
    <scope>IDENTIFICATION</scope>
</reference>
<dbReference type="Ensembl" id="ENSCPBT00000042707.1">
    <property type="protein sequence ID" value="ENSCPBP00000036411.1"/>
    <property type="gene ID" value="ENSCPBG00000025295.1"/>
</dbReference>
<dbReference type="AlphaFoldDB" id="A0A8C3IMY4"/>
<dbReference type="PANTHER" id="PTHR40381">
    <property type="entry name" value="PEROXISOMAL TESTIS-SPECIFIC PROTEIN 1"/>
    <property type="match status" value="1"/>
</dbReference>
<name>A0A8C3IMY4_CHRPI</name>
<dbReference type="GO" id="GO:0043065">
    <property type="term" value="P:positive regulation of apoptotic process"/>
    <property type="evidence" value="ECO:0007669"/>
    <property type="project" value="TreeGrafter"/>
</dbReference>